<protein>
    <recommendedName>
        <fullName evidence="5">Glycosyl transferase family 1</fullName>
    </recommendedName>
</protein>
<dbReference type="Pfam" id="PF00534">
    <property type="entry name" value="Glycos_transf_1"/>
    <property type="match status" value="1"/>
</dbReference>
<dbReference type="SUPFAM" id="SSF53756">
    <property type="entry name" value="UDP-Glycosyltransferase/glycogen phosphorylase"/>
    <property type="match status" value="1"/>
</dbReference>
<organism evidence="3 4">
    <name type="scientific">Candidatus Buchananbacteria bacterium RIFCSPHIGHO2_01_FULL_46_12</name>
    <dbReference type="NCBI Taxonomy" id="1797536"/>
    <lineage>
        <taxon>Bacteria</taxon>
        <taxon>Candidatus Buchananiibacteriota</taxon>
    </lineage>
</organism>
<dbReference type="PANTHER" id="PTHR12526">
    <property type="entry name" value="GLYCOSYLTRANSFERASE"/>
    <property type="match status" value="1"/>
</dbReference>
<accession>A0A1G1Y2V3</accession>
<dbReference type="AlphaFoldDB" id="A0A1G1Y2V3"/>
<name>A0A1G1Y2V3_9BACT</name>
<sequence length="380" mass="42270">MAKISKILYIITQSEWGGAQRYVFDLATNLPKNEFEVIVAAGGDQELFPKLASRGVKTAKIKHLTREISPVSDLLATIEICRLIKAIRPDIVHLNSSKASIVGSLASFLARHSLNSQKHRLIYTVHGFVFNEPMSRAKKIFYIWLEKMTAMFKDKLICVSEFDRQQGLIHKICRPNKLITINNGIPPLIFLEPAAGKIELGLPQDKIIIGAIANFYETKGLSFLIKAAAEIISAHPEVFFVLIGEGELRPKLEKEIENLGLKNNFLLSGAKPEAYKYLSAFDLFVLPSIKEGFSYTILEAMQAAKPIIATEVGGNPEMIIDGENGLLVKPADPEELAGTINKILSDKNLAPRLGRQAKIDVSQKFRLEKMLGETEKIYLN</sequence>
<dbReference type="InterPro" id="IPR028098">
    <property type="entry name" value="Glyco_trans_4-like_N"/>
</dbReference>
<proteinExistence type="predicted"/>
<dbReference type="EMBL" id="MHIF01000057">
    <property type="protein sequence ID" value="OGY46665.1"/>
    <property type="molecule type" value="Genomic_DNA"/>
</dbReference>
<reference evidence="3 4" key="1">
    <citation type="journal article" date="2016" name="Nat. Commun.">
        <title>Thousands of microbial genomes shed light on interconnected biogeochemical processes in an aquifer system.</title>
        <authorList>
            <person name="Anantharaman K."/>
            <person name="Brown C.T."/>
            <person name="Hug L.A."/>
            <person name="Sharon I."/>
            <person name="Castelle C.J."/>
            <person name="Probst A.J."/>
            <person name="Thomas B.C."/>
            <person name="Singh A."/>
            <person name="Wilkins M.J."/>
            <person name="Karaoz U."/>
            <person name="Brodie E.L."/>
            <person name="Williams K.H."/>
            <person name="Hubbard S.S."/>
            <person name="Banfield J.F."/>
        </authorList>
    </citation>
    <scope>NUCLEOTIDE SEQUENCE [LARGE SCALE GENOMIC DNA]</scope>
</reference>
<dbReference type="Proteomes" id="UP000178432">
    <property type="component" value="Unassembled WGS sequence"/>
</dbReference>
<dbReference type="Pfam" id="PF13439">
    <property type="entry name" value="Glyco_transf_4"/>
    <property type="match status" value="1"/>
</dbReference>
<evidence type="ECO:0000313" key="4">
    <source>
        <dbReference type="Proteomes" id="UP000178432"/>
    </source>
</evidence>
<dbReference type="Gene3D" id="3.40.50.2000">
    <property type="entry name" value="Glycogen Phosphorylase B"/>
    <property type="match status" value="2"/>
</dbReference>
<evidence type="ECO:0000259" key="1">
    <source>
        <dbReference type="Pfam" id="PF00534"/>
    </source>
</evidence>
<dbReference type="InterPro" id="IPR001296">
    <property type="entry name" value="Glyco_trans_1"/>
</dbReference>
<evidence type="ECO:0000313" key="3">
    <source>
        <dbReference type="EMBL" id="OGY46665.1"/>
    </source>
</evidence>
<dbReference type="CDD" id="cd03808">
    <property type="entry name" value="GT4_CapM-like"/>
    <property type="match status" value="1"/>
</dbReference>
<gene>
    <name evidence="3" type="ORF">A2663_02610</name>
</gene>
<evidence type="ECO:0000259" key="2">
    <source>
        <dbReference type="Pfam" id="PF13439"/>
    </source>
</evidence>
<comment type="caution">
    <text evidence="3">The sequence shown here is derived from an EMBL/GenBank/DDBJ whole genome shotgun (WGS) entry which is preliminary data.</text>
</comment>
<feature type="domain" description="Glycosyltransferase subfamily 4-like N-terminal" evidence="2">
    <location>
        <begin position="16"/>
        <end position="186"/>
    </location>
</feature>
<dbReference type="GO" id="GO:0016757">
    <property type="term" value="F:glycosyltransferase activity"/>
    <property type="evidence" value="ECO:0007669"/>
    <property type="project" value="InterPro"/>
</dbReference>
<feature type="domain" description="Glycosyl transferase family 1" evidence="1">
    <location>
        <begin position="199"/>
        <end position="358"/>
    </location>
</feature>
<evidence type="ECO:0008006" key="5">
    <source>
        <dbReference type="Google" id="ProtNLM"/>
    </source>
</evidence>